<dbReference type="Pfam" id="PF11137">
    <property type="entry name" value="DUF2909"/>
    <property type="match status" value="1"/>
</dbReference>
<dbReference type="InterPro" id="IPR021313">
    <property type="entry name" value="DUF2909"/>
</dbReference>
<evidence type="ECO:0008006" key="4">
    <source>
        <dbReference type="Google" id="ProtNLM"/>
    </source>
</evidence>
<dbReference type="RefSeq" id="WP_055733855.1">
    <property type="nucleotide sequence ID" value="NZ_BMDY01000016.1"/>
</dbReference>
<dbReference type="EMBL" id="BMDY01000016">
    <property type="protein sequence ID" value="GGB11722.1"/>
    <property type="molecule type" value="Genomic_DNA"/>
</dbReference>
<organism evidence="2 3">
    <name type="scientific">Agarivorans gilvus</name>
    <dbReference type="NCBI Taxonomy" id="680279"/>
    <lineage>
        <taxon>Bacteria</taxon>
        <taxon>Pseudomonadati</taxon>
        <taxon>Pseudomonadota</taxon>
        <taxon>Gammaproteobacteria</taxon>
        <taxon>Alteromonadales</taxon>
        <taxon>Alteromonadaceae</taxon>
        <taxon>Agarivorans</taxon>
    </lineage>
</organism>
<sequence length="67" mass="7544">MAIKILLAVLILFVFANMLFALRVMLKGGDKPMSYYLGRRLIFSCLVILLILAAMALGFIQPNPRPY</sequence>
<keyword evidence="1" id="KW-0472">Membrane</keyword>
<name>A0ABQ1I326_9ALTE</name>
<dbReference type="Proteomes" id="UP000651977">
    <property type="component" value="Unassembled WGS sequence"/>
</dbReference>
<proteinExistence type="predicted"/>
<keyword evidence="1" id="KW-1133">Transmembrane helix</keyword>
<evidence type="ECO:0000313" key="2">
    <source>
        <dbReference type="EMBL" id="GGB11722.1"/>
    </source>
</evidence>
<accession>A0ABQ1I326</accession>
<feature type="transmembrane region" description="Helical" evidence="1">
    <location>
        <begin position="37"/>
        <end position="60"/>
    </location>
</feature>
<comment type="caution">
    <text evidence="2">The sequence shown here is derived from an EMBL/GenBank/DDBJ whole genome shotgun (WGS) entry which is preliminary data.</text>
</comment>
<protein>
    <recommendedName>
        <fullName evidence="4">DUF2909 domain-containing protein</fullName>
    </recommendedName>
</protein>
<evidence type="ECO:0000256" key="1">
    <source>
        <dbReference type="SAM" id="Phobius"/>
    </source>
</evidence>
<gene>
    <name evidence="2" type="ORF">GCM10007414_26520</name>
</gene>
<keyword evidence="3" id="KW-1185">Reference proteome</keyword>
<reference evidence="3" key="1">
    <citation type="journal article" date="2019" name="Int. J. Syst. Evol. Microbiol.">
        <title>The Global Catalogue of Microorganisms (GCM) 10K type strain sequencing project: providing services to taxonomists for standard genome sequencing and annotation.</title>
        <authorList>
            <consortium name="The Broad Institute Genomics Platform"/>
            <consortium name="The Broad Institute Genome Sequencing Center for Infectious Disease"/>
            <person name="Wu L."/>
            <person name="Ma J."/>
        </authorList>
    </citation>
    <scope>NUCLEOTIDE SEQUENCE [LARGE SCALE GENOMIC DNA]</scope>
    <source>
        <strain evidence="3">CGMCC 1.10131</strain>
    </source>
</reference>
<keyword evidence="1" id="KW-0812">Transmembrane</keyword>
<evidence type="ECO:0000313" key="3">
    <source>
        <dbReference type="Proteomes" id="UP000651977"/>
    </source>
</evidence>